<dbReference type="SUPFAM" id="SSF159888">
    <property type="entry name" value="YdhG-like"/>
    <property type="match status" value="1"/>
</dbReference>
<dbReference type="RefSeq" id="WP_066620722.1">
    <property type="nucleotide sequence ID" value="NZ_JBHSYQ010000016.1"/>
</dbReference>
<protein>
    <submittedName>
        <fullName evidence="2">YdeI family protein</fullName>
    </submittedName>
</protein>
<reference evidence="3" key="1">
    <citation type="journal article" date="2019" name="Int. J. Syst. Evol. Microbiol.">
        <title>The Global Catalogue of Microorganisms (GCM) 10K type strain sequencing project: providing services to taxonomists for standard genome sequencing and annotation.</title>
        <authorList>
            <consortium name="The Broad Institute Genomics Platform"/>
            <consortium name="The Broad Institute Genome Sequencing Center for Infectious Disease"/>
            <person name="Wu L."/>
            <person name="Ma J."/>
        </authorList>
    </citation>
    <scope>NUCLEOTIDE SEQUENCE [LARGE SCALE GENOMIC DNA]</scope>
    <source>
        <strain evidence="3">CGMCC 4.7393</strain>
    </source>
</reference>
<dbReference type="PIRSF" id="PIRSF021308">
    <property type="entry name" value="UCP021308"/>
    <property type="match status" value="1"/>
</dbReference>
<sequence length="205" mass="23576">MNPHVDKYLLDGCMRCPYGGTPQCKVHTWQRELVLLRHLALESGLTEEVKWGVPCYTLGNKNIFMVTAFKNYAALNFFKGVLLKDEAKLLTAHGESSQSARSLRFTSPDQILQQQELIKAYLQEAIEIEKAGLKVEFKQNLEPVPEELMATFENHPDLKRAFYSLTPGRQRGYILFFSQPKQTQTRFSRIEKCREKILKGIGLHD</sequence>
<comment type="caution">
    <text evidence="2">The sequence shown here is derived from an EMBL/GenBank/DDBJ whole genome shotgun (WGS) entry which is preliminary data.</text>
</comment>
<accession>A0ABW2DTD4</accession>
<dbReference type="InterPro" id="IPR016786">
    <property type="entry name" value="YdeI_bac"/>
</dbReference>
<dbReference type="InterPro" id="IPR014922">
    <property type="entry name" value="YdhG-like"/>
</dbReference>
<evidence type="ECO:0000313" key="2">
    <source>
        <dbReference type="EMBL" id="MFC6999753.1"/>
    </source>
</evidence>
<dbReference type="Pfam" id="PF13376">
    <property type="entry name" value="OmdA"/>
    <property type="match status" value="1"/>
</dbReference>
<evidence type="ECO:0000259" key="1">
    <source>
        <dbReference type="Pfam" id="PF08818"/>
    </source>
</evidence>
<dbReference type="EMBL" id="JBHSYQ010000016">
    <property type="protein sequence ID" value="MFC6999753.1"/>
    <property type="molecule type" value="Genomic_DNA"/>
</dbReference>
<proteinExistence type="predicted"/>
<evidence type="ECO:0000313" key="3">
    <source>
        <dbReference type="Proteomes" id="UP001596405"/>
    </source>
</evidence>
<keyword evidence="3" id="KW-1185">Reference proteome</keyword>
<dbReference type="Proteomes" id="UP001596405">
    <property type="component" value="Unassembled WGS sequence"/>
</dbReference>
<gene>
    <name evidence="2" type="ORF">ACFQHR_19110</name>
</gene>
<dbReference type="Gene3D" id="3.90.1150.200">
    <property type="match status" value="1"/>
</dbReference>
<organism evidence="2 3">
    <name type="scientific">Rufibacter roseus</name>
    <dbReference type="NCBI Taxonomy" id="1567108"/>
    <lineage>
        <taxon>Bacteria</taxon>
        <taxon>Pseudomonadati</taxon>
        <taxon>Bacteroidota</taxon>
        <taxon>Cytophagia</taxon>
        <taxon>Cytophagales</taxon>
        <taxon>Hymenobacteraceae</taxon>
        <taxon>Rufibacter</taxon>
    </lineage>
</organism>
<feature type="domain" description="YdhG-like" evidence="1">
    <location>
        <begin position="29"/>
        <end position="126"/>
    </location>
</feature>
<dbReference type="Pfam" id="PF08818">
    <property type="entry name" value="DUF1801"/>
    <property type="match status" value="1"/>
</dbReference>
<name>A0ABW2DTD4_9BACT</name>